<dbReference type="EMBL" id="AP024484">
    <property type="protein sequence ID" value="BCS85579.1"/>
    <property type="molecule type" value="Genomic_DNA"/>
</dbReference>
<feature type="signal peptide" evidence="1">
    <location>
        <begin position="1"/>
        <end position="21"/>
    </location>
</feature>
<feature type="domain" description="F5/8 type C" evidence="2">
    <location>
        <begin position="173"/>
        <end position="281"/>
    </location>
</feature>
<dbReference type="Pfam" id="PF00754">
    <property type="entry name" value="F5_F8_type_C"/>
    <property type="match status" value="1"/>
</dbReference>
<keyword evidence="4" id="KW-1185">Reference proteome</keyword>
<evidence type="ECO:0000256" key="1">
    <source>
        <dbReference type="SAM" id="SignalP"/>
    </source>
</evidence>
<dbReference type="Proteomes" id="UP001319045">
    <property type="component" value="Chromosome"/>
</dbReference>
<dbReference type="PROSITE" id="PS50022">
    <property type="entry name" value="FA58C_3"/>
    <property type="match status" value="1"/>
</dbReference>
<dbReference type="PROSITE" id="PS51257">
    <property type="entry name" value="PROKAR_LIPOPROTEIN"/>
    <property type="match status" value="1"/>
</dbReference>
<proteinExistence type="predicted"/>
<evidence type="ECO:0000259" key="2">
    <source>
        <dbReference type="PROSITE" id="PS50022"/>
    </source>
</evidence>
<keyword evidence="1" id="KW-0732">Signal</keyword>
<dbReference type="InterPro" id="IPR000421">
    <property type="entry name" value="FA58C"/>
</dbReference>
<dbReference type="SUPFAM" id="SSF49785">
    <property type="entry name" value="Galactose-binding domain-like"/>
    <property type="match status" value="1"/>
</dbReference>
<feature type="chain" id="PRO_5045080613" evidence="1">
    <location>
        <begin position="22"/>
        <end position="291"/>
    </location>
</feature>
<dbReference type="RefSeq" id="WP_207153220.1">
    <property type="nucleotide sequence ID" value="NZ_AP024484.1"/>
</dbReference>
<protein>
    <submittedName>
        <fullName evidence="3">Chitobiase</fullName>
    </submittedName>
</protein>
<accession>A0ABN6EK91</accession>
<name>A0ABN6EK91_9BACT</name>
<reference evidence="3 4" key="1">
    <citation type="journal article" date="2022" name="Int. J. Syst. Evol. Microbiol.">
        <title>Prevotella herbatica sp. nov., a plant polysaccharide-decomposing anaerobic bacterium isolated from a methanogenic reactor.</title>
        <authorList>
            <person name="Uek A."/>
            <person name="Tonouchi A."/>
            <person name="Kaku N."/>
            <person name="Ueki K."/>
        </authorList>
    </citation>
    <scope>NUCLEOTIDE SEQUENCE [LARGE SCALE GENOMIC DNA]</scope>
    <source>
        <strain evidence="3 4">WR041</strain>
    </source>
</reference>
<evidence type="ECO:0000313" key="3">
    <source>
        <dbReference type="EMBL" id="BCS85579.1"/>
    </source>
</evidence>
<evidence type="ECO:0000313" key="4">
    <source>
        <dbReference type="Proteomes" id="UP001319045"/>
    </source>
</evidence>
<dbReference type="Gene3D" id="2.60.120.260">
    <property type="entry name" value="Galactose-binding domain-like"/>
    <property type="match status" value="1"/>
</dbReference>
<dbReference type="InterPro" id="IPR008979">
    <property type="entry name" value="Galactose-bd-like_sf"/>
</dbReference>
<gene>
    <name evidence="3" type="ORF">prwr041_14720</name>
</gene>
<organism evidence="3 4">
    <name type="scientific">Prevotella herbatica</name>
    <dbReference type="NCBI Taxonomy" id="2801997"/>
    <lineage>
        <taxon>Bacteria</taxon>
        <taxon>Pseudomonadati</taxon>
        <taxon>Bacteroidota</taxon>
        <taxon>Bacteroidia</taxon>
        <taxon>Bacteroidales</taxon>
        <taxon>Prevotellaceae</taxon>
        <taxon>Prevotella</taxon>
    </lineage>
</organism>
<sequence>MKKIKYIILVFAFCGVVSSCSDNFTNIEFSGYTEKPVTLDASAISYDSLPGSIKLKWEQTSPAYEYMKISYVNPSDNKLVTTVVSKYTDSLVISNTLRKYGAYSFHFQAYNAQNEKGGVTDFNAMSGRAKAIVTVNKTKVALTATQLSTDDQEPTEGPIKNLIDGDANTFFHTRWSSPQKALPQYIQIDLNESHKNFVIWYKNRNGSQVGPQAFDLQVSSDGTTWETIGTVNTNLPSGSKAEYTSDVYSAKNDFTHFRFVVTKTFGDVKYFNLSEFAFYDAQIIINDPESK</sequence>